<dbReference type="EMBL" id="ASPP01000574">
    <property type="protein sequence ID" value="ETO36532.1"/>
    <property type="molecule type" value="Genomic_DNA"/>
</dbReference>
<reference evidence="2 3" key="1">
    <citation type="journal article" date="2013" name="Curr. Biol.">
        <title>The Genome of the Foraminiferan Reticulomyxa filosa.</title>
        <authorList>
            <person name="Glockner G."/>
            <person name="Hulsmann N."/>
            <person name="Schleicher M."/>
            <person name="Noegel A.A."/>
            <person name="Eichinger L."/>
            <person name="Gallinger C."/>
            <person name="Pawlowski J."/>
            <person name="Sierra R."/>
            <person name="Euteneuer U."/>
            <person name="Pillet L."/>
            <person name="Moustafa A."/>
            <person name="Platzer M."/>
            <person name="Groth M."/>
            <person name="Szafranski K."/>
            <person name="Schliwa M."/>
        </authorList>
    </citation>
    <scope>NUCLEOTIDE SEQUENCE [LARGE SCALE GENOMIC DNA]</scope>
</reference>
<dbReference type="Proteomes" id="UP000023152">
    <property type="component" value="Unassembled WGS sequence"/>
</dbReference>
<evidence type="ECO:0000313" key="2">
    <source>
        <dbReference type="EMBL" id="ETO36532.1"/>
    </source>
</evidence>
<organism evidence="2 3">
    <name type="scientific">Reticulomyxa filosa</name>
    <dbReference type="NCBI Taxonomy" id="46433"/>
    <lineage>
        <taxon>Eukaryota</taxon>
        <taxon>Sar</taxon>
        <taxon>Rhizaria</taxon>
        <taxon>Retaria</taxon>
        <taxon>Foraminifera</taxon>
        <taxon>Monothalamids</taxon>
        <taxon>Reticulomyxidae</taxon>
        <taxon>Reticulomyxa</taxon>
    </lineage>
</organism>
<proteinExistence type="predicted"/>
<accession>X6PFR8</accession>
<evidence type="ECO:0000256" key="1">
    <source>
        <dbReference type="SAM" id="Phobius"/>
    </source>
</evidence>
<name>X6PFR8_RETFI</name>
<gene>
    <name evidence="2" type="ORF">RFI_00529</name>
</gene>
<keyword evidence="1" id="KW-0472">Membrane</keyword>
<feature type="transmembrane region" description="Helical" evidence="1">
    <location>
        <begin position="68"/>
        <end position="91"/>
    </location>
</feature>
<keyword evidence="3" id="KW-1185">Reference proteome</keyword>
<evidence type="ECO:0000313" key="3">
    <source>
        <dbReference type="Proteomes" id="UP000023152"/>
    </source>
</evidence>
<keyword evidence="1" id="KW-1133">Transmembrane helix</keyword>
<dbReference type="AlphaFoldDB" id="X6PFR8"/>
<keyword evidence="1" id="KW-0812">Transmembrane</keyword>
<comment type="caution">
    <text evidence="2">The sequence shown here is derived from an EMBL/GenBank/DDBJ whole genome shotgun (WGS) entry which is preliminary data.</text>
</comment>
<sequence length="165" mass="19415">MQLLSFHLEWGIVGSARRRLQKQMQGKKDGTRNKGGRKKYKIKGEQLGHHFHICGKPMPYDKLAFATFIRLLFFYLFQFVLCILSVLFYLGYPNCLICEYGSIAIQCAYILGRTGFILNTQLKERRGKRGFNEVLNKERYIMLLLLFLKMKDITKEHLFIVSTFF</sequence>
<protein>
    <submittedName>
        <fullName evidence="2">Uncharacterized protein</fullName>
    </submittedName>
</protein>